<evidence type="ECO:0000256" key="7">
    <source>
        <dbReference type="ARBA" id="ARBA00048782"/>
    </source>
</evidence>
<comment type="catalytic activity">
    <reaction evidence="6 8">
        <text>L-methionyl-[protein] + [thioredoxin]-disulfide + H2O = L-methionyl-(R)-S-oxide-[protein] + [thioredoxin]-dithiol</text>
        <dbReference type="Rhea" id="RHEA:24164"/>
        <dbReference type="Rhea" id="RHEA-COMP:10698"/>
        <dbReference type="Rhea" id="RHEA-COMP:10700"/>
        <dbReference type="Rhea" id="RHEA-COMP:12313"/>
        <dbReference type="Rhea" id="RHEA-COMP:12314"/>
        <dbReference type="ChEBI" id="CHEBI:15377"/>
        <dbReference type="ChEBI" id="CHEBI:16044"/>
        <dbReference type="ChEBI" id="CHEBI:29950"/>
        <dbReference type="ChEBI" id="CHEBI:45764"/>
        <dbReference type="ChEBI" id="CHEBI:50058"/>
        <dbReference type="EC" id="1.8.4.12"/>
    </reaction>
</comment>
<keyword evidence="13" id="KW-1185">Reference proteome</keyword>
<dbReference type="SUPFAM" id="SSF55068">
    <property type="entry name" value="Peptide methionine sulfoxide reductase"/>
    <property type="match status" value="1"/>
</dbReference>
<evidence type="ECO:0000256" key="6">
    <source>
        <dbReference type="ARBA" id="ARBA00048488"/>
    </source>
</evidence>
<feature type="domain" description="MsrB" evidence="10">
    <location>
        <begin position="237"/>
        <end position="359"/>
    </location>
</feature>
<comment type="function">
    <text evidence="9">Has an important function as a repair enzyme for proteins that have been inactivated by oxidation. Catalyzes the reversible oxidation-reduction of methionine sulfoxide in proteins to methionine.</text>
</comment>
<evidence type="ECO:0000256" key="8">
    <source>
        <dbReference type="HAMAP-Rule" id="MF_01400"/>
    </source>
</evidence>
<organism evidence="12 14">
    <name type="scientific">Sutcliffiella horikoshii</name>
    <dbReference type="NCBI Taxonomy" id="79883"/>
    <lineage>
        <taxon>Bacteria</taxon>
        <taxon>Bacillati</taxon>
        <taxon>Bacillota</taxon>
        <taxon>Bacilli</taxon>
        <taxon>Bacillales</taxon>
        <taxon>Bacillaceae</taxon>
        <taxon>Sutcliffiella</taxon>
    </lineage>
</organism>
<dbReference type="PROSITE" id="PS51790">
    <property type="entry name" value="MSRB"/>
    <property type="match status" value="1"/>
</dbReference>
<dbReference type="Pfam" id="PF01625">
    <property type="entry name" value="PMSR"/>
    <property type="match status" value="1"/>
</dbReference>
<feature type="active site" evidence="9">
    <location>
        <position position="55"/>
    </location>
</feature>
<keyword evidence="3 8" id="KW-0560">Oxidoreductase</keyword>
<dbReference type="GO" id="GO:0033743">
    <property type="term" value="F:peptide-methionine (R)-S-oxide reductase activity"/>
    <property type="evidence" value="ECO:0007669"/>
    <property type="project" value="UniProtKB-UniRule"/>
</dbReference>
<dbReference type="InterPro" id="IPR002579">
    <property type="entry name" value="Met_Sox_Rdtase_MsrB_dom"/>
</dbReference>
<dbReference type="AlphaFoldDB" id="A0A1Y0CJS7"/>
<dbReference type="NCBIfam" id="TIGR00401">
    <property type="entry name" value="msrA"/>
    <property type="match status" value="1"/>
</dbReference>
<comment type="similarity">
    <text evidence="2 8">Belongs to the MsrB Met sulfoxide reductase family.</text>
</comment>
<evidence type="ECO:0000313" key="12">
    <source>
        <dbReference type="EMBL" id="TYS60823.1"/>
    </source>
</evidence>
<comment type="similarity">
    <text evidence="1 9">Belongs to the MsrA Met sulfoxide reductase family.</text>
</comment>
<dbReference type="InterPro" id="IPR011057">
    <property type="entry name" value="Mss4-like_sf"/>
</dbReference>
<accession>A0A1Y0CJS7</accession>
<dbReference type="Pfam" id="PF01641">
    <property type="entry name" value="SelR"/>
    <property type="match status" value="1"/>
</dbReference>
<evidence type="ECO:0000313" key="13">
    <source>
        <dbReference type="Proteomes" id="UP000195573"/>
    </source>
</evidence>
<comment type="catalytic activity">
    <reaction evidence="7 9">
        <text>[thioredoxin]-disulfide + L-methionine + H2O = L-methionine (S)-S-oxide + [thioredoxin]-dithiol</text>
        <dbReference type="Rhea" id="RHEA:19993"/>
        <dbReference type="Rhea" id="RHEA-COMP:10698"/>
        <dbReference type="Rhea" id="RHEA-COMP:10700"/>
        <dbReference type="ChEBI" id="CHEBI:15377"/>
        <dbReference type="ChEBI" id="CHEBI:29950"/>
        <dbReference type="ChEBI" id="CHEBI:50058"/>
        <dbReference type="ChEBI" id="CHEBI:57844"/>
        <dbReference type="ChEBI" id="CHEBI:58772"/>
        <dbReference type="EC" id="1.8.4.11"/>
    </reaction>
</comment>
<dbReference type="RefSeq" id="WP_088017447.1">
    <property type="nucleotide sequence ID" value="NZ_CP020880.1"/>
</dbReference>
<evidence type="ECO:0000256" key="5">
    <source>
        <dbReference type="ARBA" id="ARBA00047806"/>
    </source>
</evidence>
<evidence type="ECO:0000256" key="3">
    <source>
        <dbReference type="ARBA" id="ARBA00023002"/>
    </source>
</evidence>
<evidence type="ECO:0000256" key="1">
    <source>
        <dbReference type="ARBA" id="ARBA00005591"/>
    </source>
</evidence>
<evidence type="ECO:0000256" key="4">
    <source>
        <dbReference type="ARBA" id="ARBA00023268"/>
    </source>
</evidence>
<dbReference type="GO" id="GO:0008113">
    <property type="term" value="F:peptide-methionine (S)-S-oxide reductase activity"/>
    <property type="evidence" value="ECO:0007669"/>
    <property type="project" value="UniProtKB-UniRule"/>
</dbReference>
<evidence type="ECO:0000259" key="10">
    <source>
        <dbReference type="PROSITE" id="PS51790"/>
    </source>
</evidence>
<name>A0A1Y0CJS7_9BACI</name>
<dbReference type="NCBIfam" id="TIGR00357">
    <property type="entry name" value="peptide-methionine (R)-S-oxide reductase MsrB"/>
    <property type="match status" value="1"/>
</dbReference>
<proteinExistence type="inferred from homology"/>
<evidence type="ECO:0000313" key="14">
    <source>
        <dbReference type="Proteomes" id="UP000323393"/>
    </source>
</evidence>
<dbReference type="HAMAP" id="MF_01400">
    <property type="entry name" value="MsrB"/>
    <property type="match status" value="1"/>
</dbReference>
<dbReference type="PANTHER" id="PTHR43774">
    <property type="entry name" value="PEPTIDE METHIONINE SULFOXIDE REDUCTASE"/>
    <property type="match status" value="1"/>
</dbReference>
<dbReference type="EC" id="1.8.4.11" evidence="9"/>
<protein>
    <recommendedName>
        <fullName evidence="8 9">Multifunctional fusion protein</fullName>
    </recommendedName>
    <domain>
        <recommendedName>
            <fullName evidence="9">Peptide methionine sulfoxide reductase MsrA</fullName>
            <shortName evidence="9">Protein-methionine-S-oxide reductase</shortName>
            <ecNumber evidence="9">1.8.4.11</ecNumber>
        </recommendedName>
        <alternativeName>
            <fullName evidence="9">Peptide-methionine (S)-S-oxide reductase</fullName>
            <shortName evidence="9">Peptide Met(O) reductase</shortName>
        </alternativeName>
    </domain>
    <domain>
        <recommendedName>
            <fullName evidence="8">Peptide methionine sulfoxide reductase MsrB</fullName>
            <ecNumber evidence="8">1.8.4.12</ecNumber>
        </recommendedName>
        <alternativeName>
            <fullName evidence="8">Peptide-methionine (R)-S-oxide reductase</fullName>
        </alternativeName>
    </domain>
</protein>
<evidence type="ECO:0000256" key="2">
    <source>
        <dbReference type="ARBA" id="ARBA00007174"/>
    </source>
</evidence>
<dbReference type="FunFam" id="2.170.150.20:FF:000003">
    <property type="entry name" value="Peptide methionine sulfoxide reductase MsrB"/>
    <property type="match status" value="1"/>
</dbReference>
<dbReference type="KEGG" id="bhk:B4U37_05640"/>
<feature type="active site" description="Nucleophile" evidence="8">
    <location>
        <position position="348"/>
    </location>
</feature>
<dbReference type="HAMAP" id="MF_01401">
    <property type="entry name" value="MsrA"/>
    <property type="match status" value="1"/>
</dbReference>
<dbReference type="EMBL" id="VTEU01000001">
    <property type="protein sequence ID" value="TYS60823.1"/>
    <property type="molecule type" value="Genomic_DNA"/>
</dbReference>
<evidence type="ECO:0000313" key="11">
    <source>
        <dbReference type="EMBL" id="ART75541.1"/>
    </source>
</evidence>
<dbReference type="GeneID" id="96737910"/>
<dbReference type="SUPFAM" id="SSF51316">
    <property type="entry name" value="Mss4-like"/>
    <property type="match status" value="1"/>
</dbReference>
<dbReference type="Gene3D" id="3.30.1060.10">
    <property type="entry name" value="Peptide methionine sulphoxide reductase MsrA"/>
    <property type="match status" value="1"/>
</dbReference>
<reference evidence="12 14" key="2">
    <citation type="submission" date="2019-08" db="EMBL/GenBank/DDBJ databases">
        <title>Bacillus genomes from the desert of Cuatro Cienegas, Coahuila.</title>
        <authorList>
            <person name="Olmedo-Alvarez G."/>
        </authorList>
    </citation>
    <scope>NUCLEOTIDE SEQUENCE [LARGE SCALE GENOMIC DNA]</scope>
    <source>
        <strain evidence="12 14">CH88_3T</strain>
    </source>
</reference>
<dbReference type="InterPro" id="IPR036509">
    <property type="entry name" value="Met_Sox_Rdtase_MsrA_sf"/>
</dbReference>
<dbReference type="PANTHER" id="PTHR43774:SF1">
    <property type="entry name" value="PEPTIDE METHIONINE SULFOXIDE REDUCTASE MSRA 2"/>
    <property type="match status" value="1"/>
</dbReference>
<comment type="catalytic activity">
    <reaction evidence="5 9">
        <text>L-methionyl-[protein] + [thioredoxin]-disulfide + H2O = L-methionyl-(S)-S-oxide-[protein] + [thioredoxin]-dithiol</text>
        <dbReference type="Rhea" id="RHEA:14217"/>
        <dbReference type="Rhea" id="RHEA-COMP:10698"/>
        <dbReference type="Rhea" id="RHEA-COMP:10700"/>
        <dbReference type="Rhea" id="RHEA-COMP:12313"/>
        <dbReference type="Rhea" id="RHEA-COMP:12315"/>
        <dbReference type="ChEBI" id="CHEBI:15377"/>
        <dbReference type="ChEBI" id="CHEBI:16044"/>
        <dbReference type="ChEBI" id="CHEBI:29950"/>
        <dbReference type="ChEBI" id="CHEBI:44120"/>
        <dbReference type="ChEBI" id="CHEBI:50058"/>
        <dbReference type="EC" id="1.8.4.11"/>
    </reaction>
</comment>
<dbReference type="InterPro" id="IPR002569">
    <property type="entry name" value="Met_Sox_Rdtase_MsrA_dom"/>
</dbReference>
<dbReference type="EC" id="1.8.4.12" evidence="8"/>
<reference evidence="11 13" key="1">
    <citation type="submission" date="2017-04" db="EMBL/GenBank/DDBJ databases">
        <title>Complete Genome Sequence of the Bacillus horikoshii 20a strain from Cuatro Cienegas, Coahuila, Mexico.</title>
        <authorList>
            <person name="Zarza E."/>
            <person name="Alcaraz L.D."/>
            <person name="Aguilar-Salinas B."/>
            <person name="Islas A."/>
            <person name="Olmedo-Alvarez G."/>
        </authorList>
    </citation>
    <scope>NUCLEOTIDE SEQUENCE [LARGE SCALE GENOMIC DNA]</scope>
    <source>
        <strain evidence="11 13">20a</strain>
    </source>
</reference>
<evidence type="ECO:0000256" key="9">
    <source>
        <dbReference type="HAMAP-Rule" id="MF_01401"/>
    </source>
</evidence>
<keyword evidence="4" id="KW-0511">Multifunctional enzyme</keyword>
<comment type="caution">
    <text evidence="8">Lacks conserved residue(s) required for the propagation of feature annotation.</text>
</comment>
<dbReference type="EMBL" id="CP020880">
    <property type="protein sequence ID" value="ART75541.1"/>
    <property type="molecule type" value="Genomic_DNA"/>
</dbReference>
<dbReference type="Proteomes" id="UP000323393">
    <property type="component" value="Unassembled WGS sequence"/>
</dbReference>
<dbReference type="Gene3D" id="2.170.150.20">
    <property type="entry name" value="Peptide methionine sulfoxide reductase"/>
    <property type="match status" value="1"/>
</dbReference>
<dbReference type="Proteomes" id="UP000195573">
    <property type="component" value="Chromosome"/>
</dbReference>
<gene>
    <name evidence="9 12" type="primary">msrA</name>
    <name evidence="8" type="synonym">msrB</name>
    <name evidence="11" type="ORF">B4U37_05640</name>
    <name evidence="12" type="ORF">FZC74_00635</name>
</gene>
<sequence length="375" mass="42724">MSKKFWGLLLVIACLAAYFFIPKMYATVTQKSVGSMPYELEESENIAYATFAGGCFWCMEPPFEKLPGVYEVVSGYTGGNVENPAYNEVTTGETGHVEAVIVSYNPDVINYETLLDVFWRQVDPTDDEGQFVDRGTPYQSGIFYHSEEQKQLAEQSKEDLDASGRFDQPIVTEITPAETFYIAEDYHQDYYIKNPVRYDFYRDNSGRDDFLDEAWGDDRNITPQVEDDGTTLLHLSKDELRSVLTAEQYYVTQEDGTEEPFNNEYWDFEGEGIYVDLISGEALFSSTDKYDSGTGWPSFTKPLVPENIVELEDRSFFSVRTEIRSKLGNAHLGHVFDDGPNPTGLRYCMNSAALRFVPKEQLEAEGYGEFLELFE</sequence>